<dbReference type="OrthoDB" id="9991317at2759"/>
<dbReference type="SUPFAM" id="SSF48452">
    <property type="entry name" value="TPR-like"/>
    <property type="match status" value="2"/>
</dbReference>
<dbReference type="EMBL" id="JACAZI010000003">
    <property type="protein sequence ID" value="KAF7365885.1"/>
    <property type="molecule type" value="Genomic_DNA"/>
</dbReference>
<accession>A0A8H6YXZ4</accession>
<dbReference type="PANTHER" id="PTHR19959">
    <property type="entry name" value="KINESIN LIGHT CHAIN"/>
    <property type="match status" value="1"/>
</dbReference>
<evidence type="ECO:0000313" key="3">
    <source>
        <dbReference type="Proteomes" id="UP000620124"/>
    </source>
</evidence>
<dbReference type="Pfam" id="PF12770">
    <property type="entry name" value="CHAT"/>
    <property type="match status" value="1"/>
</dbReference>
<reference evidence="2" key="1">
    <citation type="submission" date="2020-05" db="EMBL/GenBank/DDBJ databases">
        <title>Mycena genomes resolve the evolution of fungal bioluminescence.</title>
        <authorList>
            <person name="Tsai I.J."/>
        </authorList>
    </citation>
    <scope>NUCLEOTIDE SEQUENCE</scope>
    <source>
        <strain evidence="2">CCC161011</strain>
    </source>
</reference>
<evidence type="ECO:0000313" key="2">
    <source>
        <dbReference type="EMBL" id="KAF7365885.1"/>
    </source>
</evidence>
<gene>
    <name evidence="2" type="ORF">MVEN_00463500</name>
</gene>
<dbReference type="Gene3D" id="1.25.40.10">
    <property type="entry name" value="Tetratricopeptide repeat domain"/>
    <property type="match status" value="4"/>
</dbReference>
<dbReference type="InterPro" id="IPR024983">
    <property type="entry name" value="CHAT_dom"/>
</dbReference>
<evidence type="ECO:0000259" key="1">
    <source>
        <dbReference type="Pfam" id="PF12770"/>
    </source>
</evidence>
<dbReference type="PANTHER" id="PTHR19959:SF119">
    <property type="entry name" value="FUNGAL LIPASE-LIKE DOMAIN-CONTAINING PROTEIN"/>
    <property type="match status" value="1"/>
</dbReference>
<name>A0A8H6YXZ4_9AGAR</name>
<organism evidence="2 3">
    <name type="scientific">Mycena venus</name>
    <dbReference type="NCBI Taxonomy" id="2733690"/>
    <lineage>
        <taxon>Eukaryota</taxon>
        <taxon>Fungi</taxon>
        <taxon>Dikarya</taxon>
        <taxon>Basidiomycota</taxon>
        <taxon>Agaricomycotina</taxon>
        <taxon>Agaricomycetes</taxon>
        <taxon>Agaricomycetidae</taxon>
        <taxon>Agaricales</taxon>
        <taxon>Marasmiineae</taxon>
        <taxon>Mycenaceae</taxon>
        <taxon>Mycena</taxon>
    </lineage>
</organism>
<proteinExistence type="predicted"/>
<protein>
    <recommendedName>
        <fullName evidence="1">CHAT domain-containing protein</fullName>
    </recommendedName>
</protein>
<feature type="domain" description="CHAT" evidence="1">
    <location>
        <begin position="1109"/>
        <end position="1394"/>
    </location>
</feature>
<dbReference type="Proteomes" id="UP000620124">
    <property type="component" value="Unassembled WGS sequence"/>
</dbReference>
<comment type="caution">
    <text evidence="2">The sequence shown here is derived from an EMBL/GenBank/DDBJ whole genome shotgun (WGS) entry which is preliminary data.</text>
</comment>
<dbReference type="InterPro" id="IPR011990">
    <property type="entry name" value="TPR-like_helical_dom_sf"/>
</dbReference>
<keyword evidence="3" id="KW-1185">Reference proteome</keyword>
<sequence length="1395" mass="154157">MSELKTVIKLHSIHITSLTNPHDDLPGDMKMFAQLIIEGNIFLQTLPVALEDDQMSWKLGFGCNIPPHAPTFSIAALRQSETDGTRLIGYVEIGRGEALGTVESSKYFQLQLNKVNSNGPSLNFRAGFSVSKLLNKEVSGLDLIDMPEDTMASVNGRGIGSELQKMYKDSKQTGFSVDALHLRVMHERILLCYQSNDNRARLLHILGDILFTVLQGIWEWRDDPVSVIYLRDLGMSLRCRFERSGNLQDINRSVKMLEAAINLALDDHPDKPSVLNNFGHSLFCRFEQLGDLSDINKSVLMTENAVKLTPDGHPDKPGWLNNLGKSLFRRFERFGDLSDINKSVLMFEDAVKLTPDGHPDKPGWLNNLGNLLLGCFEQLGDLSDIKKSVLMFEDAVKLTPDGHPDKPSRLNNLGSSLFRRFEWLGDLSDIKKSVLMIEDAVKLTPDGHPDKPSRLNNLGNSLLGCFERLGDLSNINKSVLMIEDAVKLTPDGHPDKPGWLNNLGNSLFHRFEQLGDLSDINKSVLMFEDAVKLTPDGHPDKTSRLNNLGKSLLGRYERLGDLSDINKFVLMIEDAVKLTPDGHPDKPGWLNNLGNSLLRRFERLGDLSDINKSVLMIEDAVKLTPDGHPDKPSSLNNHGISLFRRFERLGDLSDINKSVLMIEDAVKLTPDGHPGKPSFLNHLGNSLARRFERLGDLSDIKKSVLMFEDAVKLTPDGHPDKPGWLNNLGNSLCRHFEQFGDLSDINKSVLMFEDAVKLTPDGHPDKPSRLNNLGNSLLGCFEQLGDLRDINKSVLMFEDAVKLTPDGHPNKPSLLNNLGNSLACRFEHLHDPEDSRQLILHYTSAACSITGPASIRFNAAKQWAKHAHIHQPSSLLHAYAIAIELLPELAWLGLSITDRHHLLSQAGQVARDAASAAIAADNYQKAVEWLDQGRSIIWGQFLNLRTPVDELRKNHPALGDELVSLSTLLETAGTRSSPVDNVIKPQPLESIANQAHAFALKRNHVLQHIRELPGFERFLLPKPISELSLAAKKGPVAILNTSAYGCDALILLPGLADEVIHIPLSDFTIQEAQVMAKSLASIVGTSGRGDRLYSCREGAIAPHDSFTHILSELWYKIVHPVLNALAITTPVSQDLGRIWWCPTGPLAFLPIHAAGLYGEDQALGLKLSDFLISSYTPSLTALIQGFRPQSELHRDLQLLAVSQPVAEGQTEIPKTHEEIRCIQQHAASKIQMQWLDKDMATIENVQKGMKVARWAHFACHGVQRPSPTESALLLAGSSQLTLSNIIALSLPNADLAFLSACQTATGSQELQDELVHLTAGMLLAGYRGVIGTMWSIMDNDAPQVAGDVYAHLLEASPLDPTRAAEALHLAIQKLQEQLGANKSFLRWVPFIHFGV</sequence>